<dbReference type="RefSeq" id="XP_005777049.1">
    <property type="nucleotide sequence ID" value="XM_005776992.1"/>
</dbReference>
<dbReference type="GeneID" id="17270167"/>
<keyword evidence="2" id="KW-1185">Reference proteome</keyword>
<reference evidence="2" key="1">
    <citation type="journal article" date="2013" name="Nature">
        <title>Pan genome of the phytoplankton Emiliania underpins its global distribution.</title>
        <authorList>
            <person name="Read B.A."/>
            <person name="Kegel J."/>
            <person name="Klute M.J."/>
            <person name="Kuo A."/>
            <person name="Lefebvre S.C."/>
            <person name="Maumus F."/>
            <person name="Mayer C."/>
            <person name="Miller J."/>
            <person name="Monier A."/>
            <person name="Salamov A."/>
            <person name="Young J."/>
            <person name="Aguilar M."/>
            <person name="Claverie J.M."/>
            <person name="Frickenhaus S."/>
            <person name="Gonzalez K."/>
            <person name="Herman E.K."/>
            <person name="Lin Y.C."/>
            <person name="Napier J."/>
            <person name="Ogata H."/>
            <person name="Sarno A.F."/>
            <person name="Shmutz J."/>
            <person name="Schroeder D."/>
            <person name="de Vargas C."/>
            <person name="Verret F."/>
            <person name="von Dassow P."/>
            <person name="Valentin K."/>
            <person name="Van de Peer Y."/>
            <person name="Wheeler G."/>
            <person name="Dacks J.B."/>
            <person name="Delwiche C.F."/>
            <person name="Dyhrman S.T."/>
            <person name="Glockner G."/>
            <person name="John U."/>
            <person name="Richards T."/>
            <person name="Worden A.Z."/>
            <person name="Zhang X."/>
            <person name="Grigoriev I.V."/>
            <person name="Allen A.E."/>
            <person name="Bidle K."/>
            <person name="Borodovsky M."/>
            <person name="Bowler C."/>
            <person name="Brownlee C."/>
            <person name="Cock J.M."/>
            <person name="Elias M."/>
            <person name="Gladyshev V.N."/>
            <person name="Groth M."/>
            <person name="Guda C."/>
            <person name="Hadaegh A."/>
            <person name="Iglesias-Rodriguez M.D."/>
            <person name="Jenkins J."/>
            <person name="Jones B.M."/>
            <person name="Lawson T."/>
            <person name="Leese F."/>
            <person name="Lindquist E."/>
            <person name="Lobanov A."/>
            <person name="Lomsadze A."/>
            <person name="Malik S.B."/>
            <person name="Marsh M.E."/>
            <person name="Mackinder L."/>
            <person name="Mock T."/>
            <person name="Mueller-Roeber B."/>
            <person name="Pagarete A."/>
            <person name="Parker M."/>
            <person name="Probert I."/>
            <person name="Quesneville H."/>
            <person name="Raines C."/>
            <person name="Rensing S.A."/>
            <person name="Riano-Pachon D.M."/>
            <person name="Richier S."/>
            <person name="Rokitta S."/>
            <person name="Shiraiwa Y."/>
            <person name="Soanes D.M."/>
            <person name="van der Giezen M."/>
            <person name="Wahlund T.M."/>
            <person name="Williams B."/>
            <person name="Wilson W."/>
            <person name="Wolfe G."/>
            <person name="Wurch L.L."/>
        </authorList>
    </citation>
    <scope>NUCLEOTIDE SEQUENCE</scope>
</reference>
<sequence>MLTAWLQSRGLPESDCFKYYDTLGGGRGCRFADGMCDGFIDEEYTPCDASQGLPESDCFKYYDTLGGGRGCRFADGMCDGFIDEDYTPCDASHVPLLTVELFKLHNKRAQFFGKKLHGNLE</sequence>
<accession>A0A0D3JM85</accession>
<dbReference type="AlphaFoldDB" id="A0A0D3JM85"/>
<name>A0A0D3JM85_EMIH1</name>
<dbReference type="HOGENOM" id="CLU_165789_0_0_1"/>
<dbReference type="Proteomes" id="UP000013827">
    <property type="component" value="Unassembled WGS sequence"/>
</dbReference>
<organism evidence="1 2">
    <name type="scientific">Emiliania huxleyi (strain CCMP1516)</name>
    <dbReference type="NCBI Taxonomy" id="280463"/>
    <lineage>
        <taxon>Eukaryota</taxon>
        <taxon>Haptista</taxon>
        <taxon>Haptophyta</taxon>
        <taxon>Prymnesiophyceae</taxon>
        <taxon>Isochrysidales</taxon>
        <taxon>Noelaerhabdaceae</taxon>
        <taxon>Emiliania</taxon>
    </lineage>
</organism>
<protein>
    <recommendedName>
        <fullName evidence="3">LNR domain-containing protein</fullName>
    </recommendedName>
</protein>
<evidence type="ECO:0000313" key="1">
    <source>
        <dbReference type="EnsemblProtists" id="EOD24620"/>
    </source>
</evidence>
<dbReference type="PaxDb" id="2903-EOD24620"/>
<dbReference type="KEGG" id="ehx:EMIHUDRAFT_206654"/>
<proteinExistence type="predicted"/>
<evidence type="ECO:0008006" key="3">
    <source>
        <dbReference type="Google" id="ProtNLM"/>
    </source>
</evidence>
<reference evidence="1" key="2">
    <citation type="submission" date="2024-10" db="UniProtKB">
        <authorList>
            <consortium name="EnsemblProtists"/>
        </authorList>
    </citation>
    <scope>IDENTIFICATION</scope>
</reference>
<dbReference type="EnsemblProtists" id="EOD24620">
    <property type="protein sequence ID" value="EOD24620"/>
    <property type="gene ID" value="EMIHUDRAFT_206654"/>
</dbReference>
<evidence type="ECO:0000313" key="2">
    <source>
        <dbReference type="Proteomes" id="UP000013827"/>
    </source>
</evidence>